<keyword evidence="14" id="KW-1185">Reference proteome</keyword>
<sequence>MHNHLRDFSVDRRLLFFCTLALVIGMVSTLAAWVLLNAIHFFTNLFFFQELSFADRSPAGHTLGLWVIALPVVGGLIAGLVARYGSDKIRGHGIPEAIEAILFRKSQMSPKVAVLKPLTSGIVIGSGGPFGAEGPIIMTGGAIGSLIAQHFRITAAERKVLLVAGATAGMTAVFGTPVAAVMLAVELLLFELRPRSLLPVIMACATAAFCRPFLLEGGPLFAMQTAAPVFQDFAICLAAGVLCGALATLMSRCLYLVEDWFSSLPLHWMWWPAIGGLIVGIGGYFEPRALGVGYDVIADLLGNHLAVTAVVSLLVVKAVIWIFALGSGTSGGVLAPLLILGAGLGTLVASVAPGSDANLWPLVCMAAVLAGVLGAPLTAAIFGLGLTGDFNALLPLLLATGVSYGFTILVMRRSIMTEKIARRGLHIYREYGVDPQERAFVADVMSADPLSLSGSMTFEAAHRLYFGPEQRYRFYPVTDDEGAIVGMMDRNLLARGLRLHPGAGLASVFEQGPQVALTTESCQRVGRRMADLNLECLPVVADLHSKRLIGVVSRSDLLKPSRSVFHEEHVRERLIGG</sequence>
<evidence type="ECO:0000313" key="13">
    <source>
        <dbReference type="EMBL" id="GGC01050.1"/>
    </source>
</evidence>
<dbReference type="InterPro" id="IPR000644">
    <property type="entry name" value="CBS_dom"/>
</dbReference>
<dbReference type="AlphaFoldDB" id="A0A8J2ULP0"/>
<keyword evidence="5" id="KW-0406">Ion transport</keyword>
<dbReference type="InterPro" id="IPR001807">
    <property type="entry name" value="ClC"/>
</dbReference>
<feature type="transmembrane region" description="Helical" evidence="11">
    <location>
        <begin position="14"/>
        <end position="43"/>
    </location>
</feature>
<name>A0A8J2ULP0_9BURK</name>
<dbReference type="SUPFAM" id="SSF54631">
    <property type="entry name" value="CBS-domain pair"/>
    <property type="match status" value="1"/>
</dbReference>
<feature type="domain" description="CBS" evidence="12">
    <location>
        <begin position="508"/>
        <end position="568"/>
    </location>
</feature>
<dbReference type="EMBL" id="BMCG01000002">
    <property type="protein sequence ID" value="GGC01050.1"/>
    <property type="molecule type" value="Genomic_DNA"/>
</dbReference>
<keyword evidence="10" id="KW-0129">CBS domain</keyword>
<protein>
    <submittedName>
        <fullName evidence="13">Chloride channel protein</fullName>
    </submittedName>
</protein>
<dbReference type="CDD" id="cd00400">
    <property type="entry name" value="Voltage_gated_ClC"/>
    <property type="match status" value="1"/>
</dbReference>
<keyword evidence="6 11" id="KW-0472">Membrane</keyword>
<dbReference type="Gene3D" id="1.10.3080.10">
    <property type="entry name" value="Clc chloride channel"/>
    <property type="match status" value="1"/>
</dbReference>
<dbReference type="PROSITE" id="PS51371">
    <property type="entry name" value="CBS"/>
    <property type="match status" value="2"/>
</dbReference>
<evidence type="ECO:0000256" key="11">
    <source>
        <dbReference type="SAM" id="Phobius"/>
    </source>
</evidence>
<feature type="transmembrane region" description="Helical" evidence="11">
    <location>
        <begin position="359"/>
        <end position="386"/>
    </location>
</feature>
<keyword evidence="4 11" id="KW-1133">Transmembrane helix</keyword>
<organism evidence="13 14">
    <name type="scientific">Oxalicibacterium flavum</name>
    <dbReference type="NCBI Taxonomy" id="179467"/>
    <lineage>
        <taxon>Bacteria</taxon>
        <taxon>Pseudomonadati</taxon>
        <taxon>Pseudomonadota</taxon>
        <taxon>Betaproteobacteria</taxon>
        <taxon>Burkholderiales</taxon>
        <taxon>Oxalobacteraceae</taxon>
        <taxon>Oxalicibacterium</taxon>
    </lineage>
</organism>
<proteinExistence type="predicted"/>
<keyword evidence="9" id="KW-0407">Ion channel</keyword>
<feature type="transmembrane region" description="Helical" evidence="11">
    <location>
        <begin position="160"/>
        <end position="185"/>
    </location>
</feature>
<dbReference type="Pfam" id="PF00571">
    <property type="entry name" value="CBS"/>
    <property type="match status" value="2"/>
</dbReference>
<feature type="transmembrane region" description="Helical" evidence="11">
    <location>
        <begin position="305"/>
        <end position="327"/>
    </location>
</feature>
<dbReference type="InterPro" id="IPR050368">
    <property type="entry name" value="ClC-type_chloride_channel"/>
</dbReference>
<feature type="transmembrane region" description="Helical" evidence="11">
    <location>
        <begin position="333"/>
        <end position="352"/>
    </location>
</feature>
<evidence type="ECO:0000256" key="4">
    <source>
        <dbReference type="ARBA" id="ARBA00022989"/>
    </source>
</evidence>
<dbReference type="Proteomes" id="UP000620266">
    <property type="component" value="Unassembled WGS sequence"/>
</dbReference>
<dbReference type="RefSeq" id="WP_188394905.1">
    <property type="nucleotide sequence ID" value="NZ_BMCG01000002.1"/>
</dbReference>
<accession>A0A8J2ULP0</accession>
<gene>
    <name evidence="13" type="ORF">GCM10007205_07900</name>
</gene>
<reference evidence="13" key="2">
    <citation type="submission" date="2020-09" db="EMBL/GenBank/DDBJ databases">
        <authorList>
            <person name="Sun Q."/>
            <person name="Sedlacek I."/>
        </authorList>
    </citation>
    <scope>NUCLEOTIDE SEQUENCE</scope>
    <source>
        <strain evidence="13">CCM 7086</strain>
    </source>
</reference>
<feature type="transmembrane region" description="Helical" evidence="11">
    <location>
        <begin position="63"/>
        <end position="82"/>
    </location>
</feature>
<evidence type="ECO:0000256" key="6">
    <source>
        <dbReference type="ARBA" id="ARBA00023136"/>
    </source>
</evidence>
<dbReference type="PANTHER" id="PTHR43427:SF6">
    <property type="entry name" value="CHLORIDE CHANNEL PROTEIN CLC-E"/>
    <property type="match status" value="1"/>
</dbReference>
<dbReference type="Gene3D" id="3.10.580.10">
    <property type="entry name" value="CBS-domain"/>
    <property type="match status" value="1"/>
</dbReference>
<evidence type="ECO:0000256" key="8">
    <source>
        <dbReference type="ARBA" id="ARBA00023214"/>
    </source>
</evidence>
<dbReference type="GO" id="GO:0034707">
    <property type="term" value="C:chloride channel complex"/>
    <property type="evidence" value="ECO:0007669"/>
    <property type="project" value="UniProtKB-KW"/>
</dbReference>
<reference evidence="13" key="1">
    <citation type="journal article" date="2014" name="Int. J. Syst. Evol. Microbiol.">
        <title>Complete genome sequence of Corynebacterium casei LMG S-19264T (=DSM 44701T), isolated from a smear-ripened cheese.</title>
        <authorList>
            <consortium name="US DOE Joint Genome Institute (JGI-PGF)"/>
            <person name="Walter F."/>
            <person name="Albersmeier A."/>
            <person name="Kalinowski J."/>
            <person name="Ruckert C."/>
        </authorList>
    </citation>
    <scope>NUCLEOTIDE SEQUENCE</scope>
    <source>
        <strain evidence="13">CCM 7086</strain>
    </source>
</reference>
<feature type="domain" description="CBS" evidence="12">
    <location>
        <begin position="445"/>
        <end position="507"/>
    </location>
</feature>
<dbReference type="PANTHER" id="PTHR43427">
    <property type="entry name" value="CHLORIDE CHANNEL PROTEIN CLC-E"/>
    <property type="match status" value="1"/>
</dbReference>
<feature type="transmembrane region" description="Helical" evidence="11">
    <location>
        <begin position="235"/>
        <end position="257"/>
    </location>
</feature>
<dbReference type="Pfam" id="PF00654">
    <property type="entry name" value="Voltage_CLC"/>
    <property type="match status" value="1"/>
</dbReference>
<comment type="subcellular location">
    <subcellularLocation>
        <location evidence="1">Membrane</location>
        <topology evidence="1">Multi-pass membrane protein</topology>
    </subcellularLocation>
</comment>
<evidence type="ECO:0000259" key="12">
    <source>
        <dbReference type="PROSITE" id="PS51371"/>
    </source>
</evidence>
<evidence type="ECO:0000256" key="2">
    <source>
        <dbReference type="ARBA" id="ARBA00022448"/>
    </source>
</evidence>
<evidence type="ECO:0000256" key="10">
    <source>
        <dbReference type="PROSITE-ProRule" id="PRU00703"/>
    </source>
</evidence>
<evidence type="ECO:0000256" key="7">
    <source>
        <dbReference type="ARBA" id="ARBA00023173"/>
    </source>
</evidence>
<keyword evidence="8" id="KW-0868">Chloride</keyword>
<evidence type="ECO:0000256" key="9">
    <source>
        <dbReference type="ARBA" id="ARBA00023303"/>
    </source>
</evidence>
<dbReference type="InterPro" id="IPR046342">
    <property type="entry name" value="CBS_dom_sf"/>
</dbReference>
<evidence type="ECO:0000313" key="14">
    <source>
        <dbReference type="Proteomes" id="UP000620266"/>
    </source>
</evidence>
<keyword evidence="3 11" id="KW-0812">Transmembrane</keyword>
<keyword evidence="2" id="KW-0813">Transport</keyword>
<feature type="transmembrane region" description="Helical" evidence="11">
    <location>
        <begin position="197"/>
        <end position="214"/>
    </location>
</feature>
<dbReference type="SUPFAM" id="SSF81340">
    <property type="entry name" value="Clc chloride channel"/>
    <property type="match status" value="1"/>
</dbReference>
<evidence type="ECO:0000256" key="5">
    <source>
        <dbReference type="ARBA" id="ARBA00023065"/>
    </source>
</evidence>
<feature type="transmembrane region" description="Helical" evidence="11">
    <location>
        <begin position="392"/>
        <end position="411"/>
    </location>
</feature>
<dbReference type="GO" id="GO:0005254">
    <property type="term" value="F:chloride channel activity"/>
    <property type="evidence" value="ECO:0007669"/>
    <property type="project" value="UniProtKB-KW"/>
</dbReference>
<dbReference type="InterPro" id="IPR014743">
    <property type="entry name" value="Cl-channel_core"/>
</dbReference>
<keyword evidence="7" id="KW-0869">Chloride channel</keyword>
<comment type="caution">
    <text evidence="13">The sequence shown here is derived from an EMBL/GenBank/DDBJ whole genome shotgun (WGS) entry which is preliminary data.</text>
</comment>
<dbReference type="PRINTS" id="PR00762">
    <property type="entry name" value="CLCHANNEL"/>
</dbReference>
<evidence type="ECO:0000256" key="1">
    <source>
        <dbReference type="ARBA" id="ARBA00004141"/>
    </source>
</evidence>
<feature type="transmembrane region" description="Helical" evidence="11">
    <location>
        <begin position="269"/>
        <end position="285"/>
    </location>
</feature>
<evidence type="ECO:0000256" key="3">
    <source>
        <dbReference type="ARBA" id="ARBA00022692"/>
    </source>
</evidence>